<protein>
    <recommendedName>
        <fullName evidence="1">ARID domain-containing protein</fullName>
    </recommendedName>
</protein>
<dbReference type="GO" id="GO:0045893">
    <property type="term" value="P:positive regulation of DNA-templated transcription"/>
    <property type="evidence" value="ECO:0007669"/>
    <property type="project" value="TreeGrafter"/>
</dbReference>
<dbReference type="GO" id="GO:0035060">
    <property type="term" value="C:brahma complex"/>
    <property type="evidence" value="ECO:0007669"/>
    <property type="project" value="InterPro"/>
</dbReference>
<evidence type="ECO:0000313" key="3">
    <source>
        <dbReference type="Proteomes" id="UP000676336"/>
    </source>
</evidence>
<dbReference type="GO" id="GO:0003677">
    <property type="term" value="F:DNA binding"/>
    <property type="evidence" value="ECO:0007669"/>
    <property type="project" value="InterPro"/>
</dbReference>
<accession>A0A8S2PK43</accession>
<dbReference type="InterPro" id="IPR021906">
    <property type="entry name" value="BAF250/Osa"/>
</dbReference>
<evidence type="ECO:0000259" key="1">
    <source>
        <dbReference type="PROSITE" id="PS51011"/>
    </source>
</evidence>
<dbReference type="Pfam" id="PF01388">
    <property type="entry name" value="ARID"/>
    <property type="match status" value="1"/>
</dbReference>
<reference evidence="2" key="1">
    <citation type="submission" date="2021-02" db="EMBL/GenBank/DDBJ databases">
        <authorList>
            <person name="Nowell W R."/>
        </authorList>
    </citation>
    <scope>NUCLEOTIDE SEQUENCE</scope>
</reference>
<dbReference type="Gene3D" id="1.10.150.60">
    <property type="entry name" value="ARID DNA-binding domain"/>
    <property type="match status" value="1"/>
</dbReference>
<dbReference type="InterPro" id="IPR001606">
    <property type="entry name" value="ARID_dom"/>
</dbReference>
<dbReference type="GO" id="GO:0005654">
    <property type="term" value="C:nucleoplasm"/>
    <property type="evidence" value="ECO:0007669"/>
    <property type="project" value="TreeGrafter"/>
</dbReference>
<dbReference type="GO" id="GO:0016514">
    <property type="term" value="C:SWI/SNF complex"/>
    <property type="evidence" value="ECO:0007669"/>
    <property type="project" value="InterPro"/>
</dbReference>
<dbReference type="Proteomes" id="UP000676336">
    <property type="component" value="Unassembled WGS sequence"/>
</dbReference>
<dbReference type="EMBL" id="CAJOBI010006254">
    <property type="protein sequence ID" value="CAF4055353.1"/>
    <property type="molecule type" value="Genomic_DNA"/>
</dbReference>
<gene>
    <name evidence="2" type="ORF">SMN809_LOCUS14883</name>
</gene>
<name>A0A8S2PK43_9BILA</name>
<dbReference type="PANTHER" id="PTHR12656">
    <property type="entry name" value="BRG-1 ASSOCIATED FACTOR 250 BAF250"/>
    <property type="match status" value="1"/>
</dbReference>
<sequence length="141" mass="16443">MAASIERDKINHQLVNEIFDRLLKSGIESDRRVFCQRLKAIWQEQSIFCQSHPTITNQILDLYKLYHLVQEKQGYLEITTNRGWKEISNVLGFGDSGSAAYSVKRNYVRLGLLAYECQYDRTGLDPRSVIELSEMPHTVWF</sequence>
<dbReference type="SMART" id="SM00501">
    <property type="entry name" value="BRIGHT"/>
    <property type="match status" value="1"/>
</dbReference>
<dbReference type="SUPFAM" id="SSF46774">
    <property type="entry name" value="ARID-like"/>
    <property type="match status" value="1"/>
</dbReference>
<feature type="domain" description="ARID" evidence="1">
    <location>
        <begin position="28"/>
        <end position="120"/>
    </location>
</feature>
<dbReference type="InterPro" id="IPR036431">
    <property type="entry name" value="ARID_dom_sf"/>
</dbReference>
<dbReference type="AlphaFoldDB" id="A0A8S2PK43"/>
<organism evidence="2 3">
    <name type="scientific">Rotaria magnacalcarata</name>
    <dbReference type="NCBI Taxonomy" id="392030"/>
    <lineage>
        <taxon>Eukaryota</taxon>
        <taxon>Metazoa</taxon>
        <taxon>Spiralia</taxon>
        <taxon>Gnathifera</taxon>
        <taxon>Rotifera</taxon>
        <taxon>Eurotatoria</taxon>
        <taxon>Bdelloidea</taxon>
        <taxon>Philodinida</taxon>
        <taxon>Philodinidae</taxon>
        <taxon>Rotaria</taxon>
    </lineage>
</organism>
<dbReference type="GO" id="GO:0006357">
    <property type="term" value="P:regulation of transcription by RNA polymerase II"/>
    <property type="evidence" value="ECO:0007669"/>
    <property type="project" value="TreeGrafter"/>
</dbReference>
<dbReference type="PROSITE" id="PS51011">
    <property type="entry name" value="ARID"/>
    <property type="match status" value="1"/>
</dbReference>
<evidence type="ECO:0000313" key="2">
    <source>
        <dbReference type="EMBL" id="CAF4055353.1"/>
    </source>
</evidence>
<dbReference type="PANTHER" id="PTHR12656:SF5">
    <property type="entry name" value="TRITHORAX GROUP PROTEIN OSA"/>
    <property type="match status" value="1"/>
</dbReference>
<dbReference type="SMART" id="SM01014">
    <property type="entry name" value="ARID"/>
    <property type="match status" value="1"/>
</dbReference>
<dbReference type="GO" id="GO:0031491">
    <property type="term" value="F:nucleosome binding"/>
    <property type="evidence" value="ECO:0007669"/>
    <property type="project" value="TreeGrafter"/>
</dbReference>
<comment type="caution">
    <text evidence="2">The sequence shown here is derived from an EMBL/GenBank/DDBJ whole genome shotgun (WGS) entry which is preliminary data.</text>
</comment>
<proteinExistence type="predicted"/>
<dbReference type="GO" id="GO:0006338">
    <property type="term" value="P:chromatin remodeling"/>
    <property type="evidence" value="ECO:0007669"/>
    <property type="project" value="InterPro"/>
</dbReference>